<dbReference type="EMBL" id="CACRXK020010505">
    <property type="protein sequence ID" value="CAB4019520.1"/>
    <property type="molecule type" value="Genomic_DNA"/>
</dbReference>
<protein>
    <submittedName>
        <fullName evidence="1">Uncharacterized protein</fullName>
    </submittedName>
</protein>
<reference evidence="1" key="1">
    <citation type="submission" date="2020-04" db="EMBL/GenBank/DDBJ databases">
        <authorList>
            <person name="Alioto T."/>
            <person name="Alioto T."/>
            <person name="Gomez Garrido J."/>
        </authorList>
    </citation>
    <scope>NUCLEOTIDE SEQUENCE</scope>
    <source>
        <strain evidence="1">A484AB</strain>
    </source>
</reference>
<comment type="caution">
    <text evidence="1">The sequence shown here is derived from an EMBL/GenBank/DDBJ whole genome shotgun (WGS) entry which is preliminary data.</text>
</comment>
<organism evidence="1 2">
    <name type="scientific">Paramuricea clavata</name>
    <name type="common">Red gorgonian</name>
    <name type="synonym">Violescent sea-whip</name>
    <dbReference type="NCBI Taxonomy" id="317549"/>
    <lineage>
        <taxon>Eukaryota</taxon>
        <taxon>Metazoa</taxon>
        <taxon>Cnidaria</taxon>
        <taxon>Anthozoa</taxon>
        <taxon>Octocorallia</taxon>
        <taxon>Malacalcyonacea</taxon>
        <taxon>Plexauridae</taxon>
        <taxon>Paramuricea</taxon>
    </lineage>
</organism>
<feature type="non-terminal residue" evidence="1">
    <location>
        <position position="1"/>
    </location>
</feature>
<accession>A0A7D9J221</accession>
<gene>
    <name evidence="1" type="ORF">PACLA_8A048129</name>
</gene>
<proteinExistence type="predicted"/>
<sequence>ITQYYYDQIVLLKSENAKLRAEVDRLSIKSNANEQYSRKYNLRLGGIKEEPSEDCYQAVSIFFQNEIGISINDAEIHRAHRVGRPGGFNPREMIVKFKGYRAKQEVLKNRRNLKGKKGIYVREDLTAYNLELVRYARDTEYVSSCWANDGEIFVKLYNCSIHVVCSKDDLLNIKPVD</sequence>
<dbReference type="Gene3D" id="3.30.70.1820">
    <property type="entry name" value="L1 transposable element, RRM domain"/>
    <property type="match status" value="1"/>
</dbReference>
<name>A0A7D9J221_PARCT</name>
<dbReference type="Proteomes" id="UP001152795">
    <property type="component" value="Unassembled WGS sequence"/>
</dbReference>
<dbReference type="AlphaFoldDB" id="A0A7D9J221"/>
<keyword evidence="2" id="KW-1185">Reference proteome</keyword>
<evidence type="ECO:0000313" key="2">
    <source>
        <dbReference type="Proteomes" id="UP001152795"/>
    </source>
</evidence>
<evidence type="ECO:0000313" key="1">
    <source>
        <dbReference type="EMBL" id="CAB4019520.1"/>
    </source>
</evidence>
<dbReference type="OrthoDB" id="5975053at2759"/>